<accession>A0A9X3TYT2</accession>
<dbReference type="NCBIfam" id="NF033855">
    <property type="entry name" value="tRNA_MNMC2"/>
    <property type="match status" value="1"/>
</dbReference>
<dbReference type="InterPro" id="IPR023032">
    <property type="entry name" value="tRNA_MAMT_biosynth_bifunc_MnmC"/>
</dbReference>
<keyword evidence="9 10" id="KW-0511">Multifunctional enzyme</keyword>
<keyword evidence="1 10" id="KW-0963">Cytoplasm</keyword>
<evidence type="ECO:0000256" key="4">
    <source>
        <dbReference type="ARBA" id="ARBA00022679"/>
    </source>
</evidence>
<evidence type="ECO:0000256" key="2">
    <source>
        <dbReference type="ARBA" id="ARBA00022603"/>
    </source>
</evidence>
<evidence type="ECO:0000256" key="6">
    <source>
        <dbReference type="ARBA" id="ARBA00022694"/>
    </source>
</evidence>
<comment type="caution">
    <text evidence="13">The sequence shown here is derived from an EMBL/GenBank/DDBJ whole genome shotgun (WGS) entry which is preliminary data.</text>
</comment>
<dbReference type="SUPFAM" id="SSF51971">
    <property type="entry name" value="Nucleotide-binding domain"/>
    <property type="match status" value="1"/>
</dbReference>
<keyword evidence="6 10" id="KW-0819">tRNA processing</keyword>
<reference evidence="13" key="1">
    <citation type="submission" date="2022-08" db="EMBL/GenBank/DDBJ databases">
        <authorList>
            <person name="Vandamme P."/>
            <person name="Hettiarachchi A."/>
            <person name="Peeters C."/>
            <person name="Cnockaert M."/>
            <person name="Carlier A."/>
        </authorList>
    </citation>
    <scope>NUCLEOTIDE SEQUENCE</scope>
    <source>
        <strain evidence="13">LMG 31809</strain>
    </source>
</reference>
<name>A0A9X3TYT2_9PROT</name>
<evidence type="ECO:0000256" key="5">
    <source>
        <dbReference type="ARBA" id="ARBA00022691"/>
    </source>
</evidence>
<dbReference type="GO" id="GO:0005737">
    <property type="term" value="C:cytoplasm"/>
    <property type="evidence" value="ECO:0007669"/>
    <property type="project" value="UniProtKB-SubCell"/>
</dbReference>
<keyword evidence="2 10" id="KW-0489">Methyltransferase</keyword>
<evidence type="ECO:0000256" key="10">
    <source>
        <dbReference type="HAMAP-Rule" id="MF_01102"/>
    </source>
</evidence>
<dbReference type="Proteomes" id="UP001141619">
    <property type="component" value="Unassembled WGS sequence"/>
</dbReference>
<evidence type="ECO:0000313" key="13">
    <source>
        <dbReference type="EMBL" id="MDA5194466.1"/>
    </source>
</evidence>
<evidence type="ECO:0000256" key="8">
    <source>
        <dbReference type="ARBA" id="ARBA00023002"/>
    </source>
</evidence>
<dbReference type="InterPro" id="IPR017610">
    <property type="entry name" value="tRNA_S-uridine_synth_MnmC_C"/>
</dbReference>
<reference evidence="13" key="2">
    <citation type="journal article" date="2023" name="Syst. Appl. Microbiol.">
        <title>Govania unica gen. nov., sp. nov., a rare biosphere bacterium that represents a novel family in the class Alphaproteobacteria.</title>
        <authorList>
            <person name="Vandamme P."/>
            <person name="Peeters C."/>
            <person name="Hettiarachchi A."/>
            <person name="Cnockaert M."/>
            <person name="Carlier A."/>
        </authorList>
    </citation>
    <scope>NUCLEOTIDE SEQUENCE</scope>
    <source>
        <strain evidence="13">LMG 31809</strain>
    </source>
</reference>
<comment type="function">
    <text evidence="10">Catalyzes the last two steps in the biosynthesis of 5-methylaminomethyl-2-thiouridine (mnm(5)s(2)U) at the wobble position (U34) in tRNA. Catalyzes the FAD-dependent demodification of cmnm(5)s(2)U34 to nm(5)s(2)U34, followed by the transfer of a methyl group from S-adenosyl-L-methionine to nm(5)s(2)U34, to form mnm(5)s(2)U34.</text>
</comment>
<comment type="catalytic activity">
    <reaction evidence="10">
        <text>5-aminomethyl-2-thiouridine(34) in tRNA + S-adenosyl-L-methionine = 5-methylaminomethyl-2-thiouridine(34) in tRNA + S-adenosyl-L-homocysteine + H(+)</text>
        <dbReference type="Rhea" id="RHEA:19569"/>
        <dbReference type="Rhea" id="RHEA-COMP:10195"/>
        <dbReference type="Rhea" id="RHEA-COMP:10197"/>
        <dbReference type="ChEBI" id="CHEBI:15378"/>
        <dbReference type="ChEBI" id="CHEBI:57856"/>
        <dbReference type="ChEBI" id="CHEBI:59789"/>
        <dbReference type="ChEBI" id="CHEBI:74454"/>
        <dbReference type="ChEBI" id="CHEBI:74455"/>
        <dbReference type="EC" id="2.1.1.61"/>
    </reaction>
</comment>
<keyword evidence="14" id="KW-1185">Reference proteome</keyword>
<dbReference type="NCBIfam" id="TIGR03197">
    <property type="entry name" value="MnmC_Cterm"/>
    <property type="match status" value="1"/>
</dbReference>
<dbReference type="GO" id="GO:0016645">
    <property type="term" value="F:oxidoreductase activity, acting on the CH-NH group of donors"/>
    <property type="evidence" value="ECO:0007669"/>
    <property type="project" value="InterPro"/>
</dbReference>
<dbReference type="GO" id="GO:0050660">
    <property type="term" value="F:flavin adenine dinucleotide binding"/>
    <property type="evidence" value="ECO:0007669"/>
    <property type="project" value="UniProtKB-UniRule"/>
</dbReference>
<dbReference type="RefSeq" id="WP_274944171.1">
    <property type="nucleotide sequence ID" value="NZ_JANWOI010000004.1"/>
</dbReference>
<evidence type="ECO:0000313" key="14">
    <source>
        <dbReference type="Proteomes" id="UP001141619"/>
    </source>
</evidence>
<dbReference type="Pfam" id="PF01266">
    <property type="entry name" value="DAO"/>
    <property type="match status" value="1"/>
</dbReference>
<dbReference type="InterPro" id="IPR047785">
    <property type="entry name" value="tRNA_MNMC2"/>
</dbReference>
<comment type="cofactor">
    <cofactor evidence="10">
        <name>FAD</name>
        <dbReference type="ChEBI" id="CHEBI:57692"/>
    </cofactor>
</comment>
<dbReference type="InterPro" id="IPR029063">
    <property type="entry name" value="SAM-dependent_MTases_sf"/>
</dbReference>
<dbReference type="Gene3D" id="3.50.50.60">
    <property type="entry name" value="FAD/NAD(P)-binding domain"/>
    <property type="match status" value="1"/>
</dbReference>
<dbReference type="GO" id="GO:0032259">
    <property type="term" value="P:methylation"/>
    <property type="evidence" value="ECO:0007669"/>
    <property type="project" value="UniProtKB-KW"/>
</dbReference>
<dbReference type="HAMAP" id="MF_01102">
    <property type="entry name" value="MnmC"/>
    <property type="match status" value="1"/>
</dbReference>
<dbReference type="GO" id="GO:0004808">
    <property type="term" value="F:tRNA (5-methylaminomethyl-2-thiouridylate)(34)-methyltransferase activity"/>
    <property type="evidence" value="ECO:0007669"/>
    <property type="project" value="UniProtKB-EC"/>
</dbReference>
<feature type="domain" description="MnmC-like methyltransferase" evidence="12">
    <location>
        <begin position="111"/>
        <end position="232"/>
    </location>
</feature>
<dbReference type="GO" id="GO:0002097">
    <property type="term" value="P:tRNA wobble base modification"/>
    <property type="evidence" value="ECO:0007669"/>
    <property type="project" value="UniProtKB-UniRule"/>
</dbReference>
<feature type="domain" description="FAD dependent oxidoreductase" evidence="11">
    <location>
        <begin position="257"/>
        <end position="582"/>
    </location>
</feature>
<comment type="similarity">
    <text evidence="10">In the N-terminal section; belongs to the methyltransferase superfamily. tRNA (mnm(5)s(2)U34)-methyltransferase family.</text>
</comment>
<keyword evidence="8 10" id="KW-0560">Oxidoreductase</keyword>
<dbReference type="NCBIfam" id="NF002481">
    <property type="entry name" value="PRK01747.1-2"/>
    <property type="match status" value="1"/>
</dbReference>
<sequence length="616" mass="65238">MTSLRLIPPALDWTAEGAPRSRGFDDIYYAPEAGFAETRHVFLDGIGAPEVWAGRARFTLGETGFGTGLNFLAAWDLWRRTAAADARLDYLAVEAYPLQRDDLRRALALWPELQPLADQLIAAWPHGVAGSHLLSLDGGRVRLLLLFGDAASMLAATEAQVDAWFLDGFAPSKNPDMWSPALFAAVARLSKPGARLATFTVAGVVRRGLAATGFTCEKRPGFGTKRGCLAARFEGPAPVVKDATPWFAPPVAVPVRRIAVIGGGIAGLTMARVLMSRGVAVTLYEKAGSLLPEASGNPVAVLEPWIDLGEAPAGRFSLAATLHALRWYRDYAGDGFEPCGVLAQEDRAWQERVAAGGYLPPEDVSLQADGLLFPRAGMIHTARLAMRLADGVDLRLGQDIARLEDLDADAVVLAASFGSEALGGFPLSLAVRRGQVSLLEGGAPLGQVLSGKGYVTPVFVTPEGLRHLAGASFAAADPSTEDWRALAEADQQANLEIFQNLLPGSPARLVGGRTGLRAASVDHLPIMGALPVADYAADYGGLAHGRRGDYPQARYQPGRYVLTGLGARGYLTAPLLAETLAAQILGAPVPLPRSLLDALHPGRAAIRAIRRAKKTG</sequence>
<feature type="region of interest" description="tRNA (mnm(5)s(2)U34)-methyltransferase" evidence="10">
    <location>
        <begin position="1"/>
        <end position="234"/>
    </location>
</feature>
<comment type="subcellular location">
    <subcellularLocation>
        <location evidence="10">Cytoplasm</location>
    </subcellularLocation>
</comment>
<proteinExistence type="inferred from homology"/>
<dbReference type="InterPro" id="IPR006076">
    <property type="entry name" value="FAD-dep_OxRdtase"/>
</dbReference>
<dbReference type="EC" id="1.5.-.-" evidence="10"/>
<evidence type="ECO:0000256" key="1">
    <source>
        <dbReference type="ARBA" id="ARBA00022490"/>
    </source>
</evidence>
<dbReference type="PANTHER" id="PTHR13847:SF283">
    <property type="entry name" value="TRNA 5-METHYLAMINOMETHYL-2-THIOURIDINE BIOSYNTHESIS BIFUNCTIONAL PROTEIN MNMC"/>
    <property type="match status" value="1"/>
</dbReference>
<dbReference type="AlphaFoldDB" id="A0A9X3TYT2"/>
<dbReference type="Gene3D" id="3.40.50.150">
    <property type="entry name" value="Vaccinia Virus protein VP39"/>
    <property type="match status" value="1"/>
</dbReference>
<dbReference type="EMBL" id="JANWOI010000004">
    <property type="protein sequence ID" value="MDA5194466.1"/>
    <property type="molecule type" value="Genomic_DNA"/>
</dbReference>
<keyword evidence="5 10" id="KW-0949">S-adenosyl-L-methionine</keyword>
<evidence type="ECO:0000256" key="7">
    <source>
        <dbReference type="ARBA" id="ARBA00022827"/>
    </source>
</evidence>
<keyword evidence="7 10" id="KW-0274">FAD</keyword>
<keyword evidence="4 10" id="KW-0808">Transferase</keyword>
<dbReference type="InterPro" id="IPR036188">
    <property type="entry name" value="FAD/NAD-bd_sf"/>
</dbReference>
<comment type="similarity">
    <text evidence="10">In the C-terminal section; belongs to the DAO family.</text>
</comment>
<protein>
    <recommendedName>
        <fullName evidence="10">tRNA 5-methylaminomethyl-2-thiouridine biosynthesis bifunctional protein MnmC</fullName>
        <shortName evidence="10">tRNA mnm(5)s(2)U biosynthesis bifunctional protein</shortName>
    </recommendedName>
    <domain>
        <recommendedName>
            <fullName evidence="10">tRNA (mnm(5)s(2)U34)-methyltransferase</fullName>
            <ecNumber evidence="10">2.1.1.61</ecNumber>
        </recommendedName>
    </domain>
    <domain>
        <recommendedName>
            <fullName evidence="10">FAD-dependent cmnm(5)s(2)U34 oxidoreductase</fullName>
            <ecNumber evidence="10">1.5.-.-</ecNumber>
        </recommendedName>
    </domain>
</protein>
<evidence type="ECO:0000256" key="9">
    <source>
        <dbReference type="ARBA" id="ARBA00023268"/>
    </source>
</evidence>
<dbReference type="PANTHER" id="PTHR13847">
    <property type="entry name" value="SARCOSINE DEHYDROGENASE-RELATED"/>
    <property type="match status" value="1"/>
</dbReference>
<dbReference type="InterPro" id="IPR008471">
    <property type="entry name" value="MnmC-like_methylTransf"/>
</dbReference>
<evidence type="ECO:0000259" key="11">
    <source>
        <dbReference type="Pfam" id="PF01266"/>
    </source>
</evidence>
<dbReference type="Pfam" id="PF05430">
    <property type="entry name" value="Methyltransf_30"/>
    <property type="match status" value="1"/>
</dbReference>
<organism evidence="13 14">
    <name type="scientific">Govanella unica</name>
    <dbReference type="NCBI Taxonomy" id="2975056"/>
    <lineage>
        <taxon>Bacteria</taxon>
        <taxon>Pseudomonadati</taxon>
        <taxon>Pseudomonadota</taxon>
        <taxon>Alphaproteobacteria</taxon>
        <taxon>Emcibacterales</taxon>
        <taxon>Govanellaceae</taxon>
        <taxon>Govanella</taxon>
    </lineage>
</organism>
<feature type="region of interest" description="FAD-dependent cmnm(5)s(2)U34 oxidoreductase" evidence="10">
    <location>
        <begin position="261"/>
        <end position="616"/>
    </location>
</feature>
<evidence type="ECO:0000256" key="3">
    <source>
        <dbReference type="ARBA" id="ARBA00022630"/>
    </source>
</evidence>
<gene>
    <name evidence="10 13" type="primary">mnmC</name>
    <name evidence="13" type="ORF">NYP16_10935</name>
</gene>
<dbReference type="Gene3D" id="3.30.9.10">
    <property type="entry name" value="D-Amino Acid Oxidase, subunit A, domain 2"/>
    <property type="match status" value="1"/>
</dbReference>
<dbReference type="EC" id="2.1.1.61" evidence="10"/>
<evidence type="ECO:0000259" key="12">
    <source>
        <dbReference type="Pfam" id="PF05430"/>
    </source>
</evidence>
<keyword evidence="3 10" id="KW-0285">Flavoprotein</keyword>